<comment type="similarity">
    <text evidence="3">Belongs to the enoyl-CoA hydratase/isomerase family.</text>
</comment>
<dbReference type="EMBL" id="LN891047">
    <property type="protein sequence ID" value="CUS10481.1"/>
    <property type="molecule type" value="Genomic_DNA"/>
</dbReference>
<dbReference type="GO" id="GO:0005739">
    <property type="term" value="C:mitochondrion"/>
    <property type="evidence" value="ECO:0007669"/>
    <property type="project" value="TreeGrafter"/>
</dbReference>
<evidence type="ECO:0000256" key="1">
    <source>
        <dbReference type="ARBA" id="ARBA00004275"/>
    </source>
</evidence>
<dbReference type="GO" id="GO:0005777">
    <property type="term" value="C:peroxisome"/>
    <property type="evidence" value="ECO:0007669"/>
    <property type="project" value="UniProtKB-SubCell"/>
</dbReference>
<dbReference type="CDD" id="cd06558">
    <property type="entry name" value="crotonase-like"/>
    <property type="match status" value="1"/>
</dbReference>
<evidence type="ECO:0000256" key="4">
    <source>
        <dbReference type="ARBA" id="ARBA00022832"/>
    </source>
</evidence>
<evidence type="ECO:0000256" key="6">
    <source>
        <dbReference type="ARBA" id="ARBA00023098"/>
    </source>
</evidence>
<keyword evidence="7" id="KW-0576">Peroxisome</keyword>
<dbReference type="Pfam" id="PF00378">
    <property type="entry name" value="ECH_1"/>
    <property type="match status" value="1"/>
</dbReference>
<dbReference type="InterPro" id="IPR001753">
    <property type="entry name" value="Enoyl-CoA_hydra/iso"/>
</dbReference>
<keyword evidence="5" id="KW-0007">Acetylation</keyword>
<dbReference type="UniPathway" id="UPA00659"/>
<keyword evidence="10" id="KW-1185">Reference proteome</keyword>
<comment type="subcellular location">
    <subcellularLocation>
        <location evidence="1">Peroxisome</location>
    </subcellularLocation>
</comment>
<evidence type="ECO:0008006" key="11">
    <source>
        <dbReference type="Google" id="ProtNLM"/>
    </source>
</evidence>
<protein>
    <recommendedName>
        <fullName evidence="11">Enoyl-CoA hydratase</fullName>
    </recommendedName>
</protein>
<evidence type="ECO:0000313" key="9">
    <source>
        <dbReference type="EMBL" id="CUS10481.1"/>
    </source>
</evidence>
<evidence type="ECO:0000256" key="3">
    <source>
        <dbReference type="ARBA" id="ARBA00005254"/>
    </source>
</evidence>
<dbReference type="InterPro" id="IPR014748">
    <property type="entry name" value="Enoyl-CoA_hydra_C"/>
</dbReference>
<dbReference type="GO" id="GO:0006635">
    <property type="term" value="P:fatty acid beta-oxidation"/>
    <property type="evidence" value="ECO:0007669"/>
    <property type="project" value="UniProtKB-UniPathway"/>
</dbReference>
<gene>
    <name evidence="9" type="ORF">GSTUAT00005448001</name>
</gene>
<accession>A0A292PUL6</accession>
<evidence type="ECO:0000313" key="10">
    <source>
        <dbReference type="Proteomes" id="UP001412239"/>
    </source>
</evidence>
<dbReference type="Proteomes" id="UP001412239">
    <property type="component" value="Unassembled WGS sequence"/>
</dbReference>
<dbReference type="Gene3D" id="3.90.226.10">
    <property type="entry name" value="2-enoyl-CoA Hydratase, Chain A, domain 1"/>
    <property type="match status" value="1"/>
</dbReference>
<dbReference type="SUPFAM" id="SSF52096">
    <property type="entry name" value="ClpP/crotonase"/>
    <property type="match status" value="1"/>
</dbReference>
<evidence type="ECO:0000256" key="7">
    <source>
        <dbReference type="ARBA" id="ARBA00023140"/>
    </source>
</evidence>
<evidence type="ECO:0000256" key="2">
    <source>
        <dbReference type="ARBA" id="ARBA00005005"/>
    </source>
</evidence>
<evidence type="ECO:0000256" key="8">
    <source>
        <dbReference type="ARBA" id="ARBA00023235"/>
    </source>
</evidence>
<keyword evidence="6" id="KW-0443">Lipid metabolism</keyword>
<proteinExistence type="inferred from homology"/>
<keyword evidence="4" id="KW-0276">Fatty acid metabolism</keyword>
<dbReference type="InterPro" id="IPR029045">
    <property type="entry name" value="ClpP/crotonase-like_dom_sf"/>
</dbReference>
<name>A0A292PUL6_9PEZI</name>
<evidence type="ECO:0000256" key="5">
    <source>
        <dbReference type="ARBA" id="ARBA00022990"/>
    </source>
</evidence>
<dbReference type="FunFam" id="3.90.226.10:FF:000024">
    <property type="entry name" value="Delta3,5-delta2,4-dienoyl-CoA isomerase"/>
    <property type="match status" value="1"/>
</dbReference>
<dbReference type="PANTHER" id="PTHR43149:SF1">
    <property type="entry name" value="DELTA(3,5)-DELTA(2,4)-DIENOYL-COA ISOMERASE, MITOCHONDRIAL"/>
    <property type="match status" value="1"/>
</dbReference>
<organism evidence="9 10">
    <name type="scientific">Tuber aestivum</name>
    <name type="common">summer truffle</name>
    <dbReference type="NCBI Taxonomy" id="59557"/>
    <lineage>
        <taxon>Eukaryota</taxon>
        <taxon>Fungi</taxon>
        <taxon>Dikarya</taxon>
        <taxon>Ascomycota</taxon>
        <taxon>Pezizomycotina</taxon>
        <taxon>Pezizomycetes</taxon>
        <taxon>Pezizales</taxon>
        <taxon>Tuberaceae</taxon>
        <taxon>Tuber</taxon>
    </lineage>
</organism>
<dbReference type="GO" id="GO:0051750">
    <property type="term" value="F:delta(3,5)-delta(2,4)-dienoyl-CoA isomerase activity"/>
    <property type="evidence" value="ECO:0007669"/>
    <property type="project" value="TreeGrafter"/>
</dbReference>
<dbReference type="FunFam" id="1.10.12.10:FF:000004">
    <property type="entry name" value="Delta3,5-delta2,4-dienoyl-CoA isomerase"/>
    <property type="match status" value="1"/>
</dbReference>
<keyword evidence="8" id="KW-0413">Isomerase</keyword>
<reference evidence="9" key="1">
    <citation type="submission" date="2015-10" db="EMBL/GenBank/DDBJ databases">
        <authorList>
            <person name="Regsiter A."/>
            <person name="william w."/>
        </authorList>
    </citation>
    <scope>NUCLEOTIDE SEQUENCE</scope>
    <source>
        <strain evidence="9">Montdore</strain>
    </source>
</reference>
<comment type="pathway">
    <text evidence="2">Lipid metabolism; fatty acid beta-oxidation.</text>
</comment>
<dbReference type="InterPro" id="IPR045002">
    <property type="entry name" value="Ech1-like"/>
</dbReference>
<sequence>MSRTYNHFNVTSPEPYVAHVEINRPERLNAFYQEYLLTSPPPSKYAQVFNTLSHSPDVRSIVLSGAGPSFTVGLDIQKTNLAFPGSDGARKAWEIKRGVAEFQECISASEKCEKPVICVLHGFSFGLAIDIACTTDVRISSADTRFSVKEVDVGLAADIGTLSRLPKIVGSLSWVKDVALSARIFSAEEALRVGFVSAVESDKDAAVKRALEMASLIAGKSPVAVQSTKAIVNWSVDRTVADGLAYTQAWNAAALQTGDVGEAVGAMLGKRKARFEKL</sequence>
<dbReference type="Gene3D" id="1.10.12.10">
    <property type="entry name" value="Lyase 2-enoyl-coa Hydratase, Chain A, domain 2"/>
    <property type="match status" value="1"/>
</dbReference>
<dbReference type="AlphaFoldDB" id="A0A292PUL6"/>
<dbReference type="PANTHER" id="PTHR43149">
    <property type="entry name" value="ENOYL-COA HYDRATASE"/>
    <property type="match status" value="1"/>
</dbReference>